<keyword evidence="2" id="KW-0238">DNA-binding</keyword>
<protein>
    <submittedName>
        <fullName evidence="5">Site-specific recombinase XerD</fullName>
    </submittedName>
</protein>
<dbReference type="Gene3D" id="1.10.150.130">
    <property type="match status" value="1"/>
</dbReference>
<dbReference type="GO" id="GO:0003677">
    <property type="term" value="F:DNA binding"/>
    <property type="evidence" value="ECO:0007669"/>
    <property type="project" value="UniProtKB-KW"/>
</dbReference>
<dbReference type="GO" id="GO:0015074">
    <property type="term" value="P:DNA integration"/>
    <property type="evidence" value="ECO:0007669"/>
    <property type="project" value="InterPro"/>
</dbReference>
<accession>A0A1H4D9Y2</accession>
<dbReference type="STRING" id="425514.SAMN05443550_104387"/>
<reference evidence="5 6" key="1">
    <citation type="submission" date="2016-10" db="EMBL/GenBank/DDBJ databases">
        <authorList>
            <person name="de Groot N.N."/>
        </authorList>
    </citation>
    <scope>NUCLEOTIDE SEQUENCE [LARGE SCALE GENOMIC DNA]</scope>
    <source>
        <strain evidence="5 6">DSM 19033</strain>
    </source>
</reference>
<dbReference type="InterPro" id="IPR002104">
    <property type="entry name" value="Integrase_catalytic"/>
</dbReference>
<keyword evidence="3" id="KW-0233">DNA recombination</keyword>
<dbReference type="CDD" id="cd01185">
    <property type="entry name" value="INTN1_C_like"/>
    <property type="match status" value="1"/>
</dbReference>
<evidence type="ECO:0000256" key="2">
    <source>
        <dbReference type="ARBA" id="ARBA00023125"/>
    </source>
</evidence>
<dbReference type="EMBL" id="FNRA01000004">
    <property type="protein sequence ID" value="SEA69534.1"/>
    <property type="molecule type" value="Genomic_DNA"/>
</dbReference>
<dbReference type="InterPro" id="IPR013762">
    <property type="entry name" value="Integrase-like_cat_sf"/>
</dbReference>
<dbReference type="InterPro" id="IPR025269">
    <property type="entry name" value="SAM-like_dom"/>
</dbReference>
<dbReference type="OrthoDB" id="892893at2"/>
<dbReference type="PANTHER" id="PTHR30349">
    <property type="entry name" value="PHAGE INTEGRASE-RELATED"/>
    <property type="match status" value="1"/>
</dbReference>
<dbReference type="Pfam" id="PF00589">
    <property type="entry name" value="Phage_integrase"/>
    <property type="match status" value="1"/>
</dbReference>
<dbReference type="RefSeq" id="WP_090556500.1">
    <property type="nucleotide sequence ID" value="NZ_FNRA01000004.1"/>
</dbReference>
<dbReference type="Gene3D" id="1.10.443.10">
    <property type="entry name" value="Intergrase catalytic core"/>
    <property type="match status" value="1"/>
</dbReference>
<proteinExistence type="inferred from homology"/>
<name>A0A1H4D9Y2_9SPHI</name>
<dbReference type="Pfam" id="PF17293">
    <property type="entry name" value="Arm-DNA-bind_5"/>
    <property type="match status" value="1"/>
</dbReference>
<dbReference type="InterPro" id="IPR011010">
    <property type="entry name" value="DNA_brk_join_enz"/>
</dbReference>
<dbReference type="PANTHER" id="PTHR30349:SF64">
    <property type="entry name" value="PROPHAGE INTEGRASE INTD-RELATED"/>
    <property type="match status" value="1"/>
</dbReference>
<dbReference type="AlphaFoldDB" id="A0A1H4D9Y2"/>
<dbReference type="SUPFAM" id="SSF56349">
    <property type="entry name" value="DNA breaking-rejoining enzymes"/>
    <property type="match status" value="1"/>
</dbReference>
<dbReference type="InterPro" id="IPR050090">
    <property type="entry name" value="Tyrosine_recombinase_XerCD"/>
</dbReference>
<dbReference type="InterPro" id="IPR035386">
    <property type="entry name" value="Arm-DNA-bind_5"/>
</dbReference>
<evidence type="ECO:0000256" key="1">
    <source>
        <dbReference type="ARBA" id="ARBA00008857"/>
    </source>
</evidence>
<organism evidence="5 6">
    <name type="scientific">Pedobacter hartonius</name>
    <dbReference type="NCBI Taxonomy" id="425514"/>
    <lineage>
        <taxon>Bacteria</taxon>
        <taxon>Pseudomonadati</taxon>
        <taxon>Bacteroidota</taxon>
        <taxon>Sphingobacteriia</taxon>
        <taxon>Sphingobacteriales</taxon>
        <taxon>Sphingobacteriaceae</taxon>
        <taxon>Pedobacter</taxon>
    </lineage>
</organism>
<dbReference type="Proteomes" id="UP000198850">
    <property type="component" value="Unassembled WGS sequence"/>
</dbReference>
<feature type="domain" description="Tyr recombinase" evidence="4">
    <location>
        <begin position="197"/>
        <end position="364"/>
    </location>
</feature>
<evidence type="ECO:0000313" key="5">
    <source>
        <dbReference type="EMBL" id="SEA69534.1"/>
    </source>
</evidence>
<evidence type="ECO:0000259" key="4">
    <source>
        <dbReference type="PROSITE" id="PS51898"/>
    </source>
</evidence>
<dbReference type="InterPro" id="IPR010998">
    <property type="entry name" value="Integrase_recombinase_N"/>
</dbReference>
<evidence type="ECO:0000256" key="3">
    <source>
        <dbReference type="ARBA" id="ARBA00023172"/>
    </source>
</evidence>
<dbReference type="GO" id="GO:0006310">
    <property type="term" value="P:DNA recombination"/>
    <property type="evidence" value="ECO:0007669"/>
    <property type="project" value="UniProtKB-KW"/>
</dbReference>
<dbReference type="PROSITE" id="PS51898">
    <property type="entry name" value="TYR_RECOMBINASE"/>
    <property type="match status" value="1"/>
</dbReference>
<keyword evidence="6" id="KW-1185">Reference proteome</keyword>
<dbReference type="Pfam" id="PF13102">
    <property type="entry name" value="Phage_int_SAM_5"/>
    <property type="match status" value="1"/>
</dbReference>
<gene>
    <name evidence="5" type="ORF">SAMN05443550_104387</name>
</gene>
<evidence type="ECO:0000313" key="6">
    <source>
        <dbReference type="Proteomes" id="UP000198850"/>
    </source>
</evidence>
<comment type="similarity">
    <text evidence="1">Belongs to the 'phage' integrase family.</text>
</comment>
<sequence>MGSVTLRKKILKKGRVSLYLDFWPKIVNPDTGKLSRYQFLDIYLYKRPKNDTERFHNEETMALAQHIQASRILDIQAMKYDFISERMMKGNFVDFFETEKNKASKSDSDNWDMALRYFKDFTGTYIPFPQVNETFAEEYADYLLSAPALGNRNRPISQNTAVSYFAKFRATLRQAFKKRLLSTNIYELVDSISPKETHREFLTLEELQRLADTPCTSQVVYRASIFSALTGLRFSDIHTMRWDEIRGSRGNYSVQFSIDKTDAADYLPIPDQAFDLLGSIPDMDSLVFSGLSYSKVRSVLPGWLAEAGIKKKFSFHCFRHTYATLQLLFGTDIVTLSKMLGHKDIKTTMIYVKIVDSLKRAASTKIRLAENKEWLQLHKTGI</sequence>